<dbReference type="OrthoDB" id="2625533at2"/>
<evidence type="ECO:0000313" key="2">
    <source>
        <dbReference type="EMBL" id="PZD93279.1"/>
    </source>
</evidence>
<evidence type="ECO:0008006" key="4">
    <source>
        <dbReference type="Google" id="ProtNLM"/>
    </source>
</evidence>
<dbReference type="RefSeq" id="WP_111148948.1">
    <property type="nucleotide sequence ID" value="NZ_QKRB01000057.1"/>
</dbReference>
<comment type="caution">
    <text evidence="2">The sequence shown here is derived from an EMBL/GenBank/DDBJ whole genome shotgun (WGS) entry which is preliminary data.</text>
</comment>
<protein>
    <recommendedName>
        <fullName evidence="4">Copper amine oxidase-like N-terminal domain-containing protein</fullName>
    </recommendedName>
</protein>
<feature type="chain" id="PRO_5039222997" description="Copper amine oxidase-like N-terminal domain-containing protein" evidence="1">
    <location>
        <begin position="26"/>
        <end position="96"/>
    </location>
</feature>
<dbReference type="Proteomes" id="UP000249522">
    <property type="component" value="Unassembled WGS sequence"/>
</dbReference>
<keyword evidence="3" id="KW-1185">Reference proteome</keyword>
<dbReference type="EMBL" id="QKRB01000057">
    <property type="protein sequence ID" value="PZD93279.1"/>
    <property type="molecule type" value="Genomic_DNA"/>
</dbReference>
<gene>
    <name evidence="2" type="ORF">DNH61_21790</name>
</gene>
<feature type="signal peptide" evidence="1">
    <location>
        <begin position="1"/>
        <end position="25"/>
    </location>
</feature>
<evidence type="ECO:0000256" key="1">
    <source>
        <dbReference type="SAM" id="SignalP"/>
    </source>
</evidence>
<name>A0A2W1L350_9BACL</name>
<dbReference type="AlphaFoldDB" id="A0A2W1L350"/>
<proteinExistence type="predicted"/>
<reference evidence="2 3" key="1">
    <citation type="submission" date="2018-06" db="EMBL/GenBank/DDBJ databases">
        <title>Paenibacillus imtechensis sp. nov.</title>
        <authorList>
            <person name="Pinnaka A.K."/>
            <person name="Singh H."/>
            <person name="Kaur M."/>
        </authorList>
    </citation>
    <scope>NUCLEOTIDE SEQUENCE [LARGE SCALE GENOMIC DNA]</scope>
    <source>
        <strain evidence="2 3">SMB1</strain>
    </source>
</reference>
<accession>A0A2W1L350</accession>
<keyword evidence="1" id="KW-0732">Signal</keyword>
<evidence type="ECO:0000313" key="3">
    <source>
        <dbReference type="Proteomes" id="UP000249522"/>
    </source>
</evidence>
<sequence length="96" mass="10112">MKKQGYLFVGILVGAAISFSLSAYGAETSLVGKKIQGEKDLVIQYEPAGKVIIVDGRSYAPVRLVGESAGYDVAYTGKQVIMVKPGADPTQSSKAE</sequence>
<organism evidence="2 3">
    <name type="scientific">Paenibacillus sambharensis</name>
    <dbReference type="NCBI Taxonomy" id="1803190"/>
    <lineage>
        <taxon>Bacteria</taxon>
        <taxon>Bacillati</taxon>
        <taxon>Bacillota</taxon>
        <taxon>Bacilli</taxon>
        <taxon>Bacillales</taxon>
        <taxon>Paenibacillaceae</taxon>
        <taxon>Paenibacillus</taxon>
    </lineage>
</organism>